<dbReference type="InterPro" id="IPR013210">
    <property type="entry name" value="LRR_N_plant-typ"/>
</dbReference>
<dbReference type="SUPFAM" id="SSF52058">
    <property type="entry name" value="L domain-like"/>
    <property type="match status" value="1"/>
</dbReference>
<feature type="region of interest" description="Disordered" evidence="5">
    <location>
        <begin position="129"/>
        <end position="288"/>
    </location>
</feature>
<dbReference type="GeneID" id="7201285"/>
<feature type="compositionally biased region" description="Basic and acidic residues" evidence="5">
    <location>
        <begin position="179"/>
        <end position="189"/>
    </location>
</feature>
<evidence type="ECO:0000256" key="3">
    <source>
        <dbReference type="ARBA" id="ARBA00022737"/>
    </source>
</evidence>
<feature type="region of interest" description="Disordered" evidence="5">
    <location>
        <begin position="1"/>
        <end position="85"/>
    </location>
</feature>
<evidence type="ECO:0000256" key="4">
    <source>
        <dbReference type="ARBA" id="ARBA00023136"/>
    </source>
</evidence>
<dbReference type="PaxDb" id="2850-Phatr46212"/>
<dbReference type="Gene3D" id="3.80.10.10">
    <property type="entry name" value="Ribonuclease Inhibitor"/>
    <property type="match status" value="1"/>
</dbReference>
<accession>B7G0G8</accession>
<dbReference type="InterPro" id="IPR001611">
    <property type="entry name" value="Leu-rich_rpt"/>
</dbReference>
<dbReference type="AlphaFoldDB" id="B7G0G8"/>
<comment type="subcellular location">
    <subcellularLocation>
        <location evidence="1">Membrane</location>
    </subcellularLocation>
</comment>
<evidence type="ECO:0000259" key="7">
    <source>
        <dbReference type="Pfam" id="PF08263"/>
    </source>
</evidence>
<reference evidence="8 9" key="1">
    <citation type="journal article" date="2008" name="Nature">
        <title>The Phaeodactylum genome reveals the evolutionary history of diatom genomes.</title>
        <authorList>
            <person name="Bowler C."/>
            <person name="Allen A.E."/>
            <person name="Badger J.H."/>
            <person name="Grimwood J."/>
            <person name="Jabbari K."/>
            <person name="Kuo A."/>
            <person name="Maheswari U."/>
            <person name="Martens C."/>
            <person name="Maumus F."/>
            <person name="Otillar R.P."/>
            <person name="Rayko E."/>
            <person name="Salamov A."/>
            <person name="Vandepoele K."/>
            <person name="Beszteri B."/>
            <person name="Gruber A."/>
            <person name="Heijde M."/>
            <person name="Katinka M."/>
            <person name="Mock T."/>
            <person name="Valentin K."/>
            <person name="Verret F."/>
            <person name="Berges J.A."/>
            <person name="Brownlee C."/>
            <person name="Cadoret J.P."/>
            <person name="Chiovitti A."/>
            <person name="Choi C.J."/>
            <person name="Coesel S."/>
            <person name="De Martino A."/>
            <person name="Detter J.C."/>
            <person name="Durkin C."/>
            <person name="Falciatore A."/>
            <person name="Fournet J."/>
            <person name="Haruta M."/>
            <person name="Huysman M.J."/>
            <person name="Jenkins B.D."/>
            <person name="Jiroutova K."/>
            <person name="Jorgensen R.E."/>
            <person name="Joubert Y."/>
            <person name="Kaplan A."/>
            <person name="Kroger N."/>
            <person name="Kroth P.G."/>
            <person name="La Roche J."/>
            <person name="Lindquist E."/>
            <person name="Lommer M."/>
            <person name="Martin-Jezequel V."/>
            <person name="Lopez P.J."/>
            <person name="Lucas S."/>
            <person name="Mangogna M."/>
            <person name="McGinnis K."/>
            <person name="Medlin L.K."/>
            <person name="Montsant A."/>
            <person name="Oudot-Le Secq M.P."/>
            <person name="Napoli C."/>
            <person name="Obornik M."/>
            <person name="Parker M.S."/>
            <person name="Petit J.L."/>
            <person name="Porcel B.M."/>
            <person name="Poulsen N."/>
            <person name="Robison M."/>
            <person name="Rychlewski L."/>
            <person name="Rynearson T.A."/>
            <person name="Schmutz J."/>
            <person name="Shapiro H."/>
            <person name="Siaut M."/>
            <person name="Stanley M."/>
            <person name="Sussman M.R."/>
            <person name="Taylor A.R."/>
            <person name="Vardi A."/>
            <person name="von Dassow P."/>
            <person name="Vyverman W."/>
            <person name="Willis A."/>
            <person name="Wyrwicz L.S."/>
            <person name="Rokhsar D.S."/>
            <person name="Weissenbach J."/>
            <person name="Armbrust E.V."/>
            <person name="Green B.R."/>
            <person name="Van de Peer Y."/>
            <person name="Grigoriev I.V."/>
        </authorList>
    </citation>
    <scope>NUCLEOTIDE SEQUENCE [LARGE SCALE GENOMIC DNA]</scope>
    <source>
        <strain evidence="8 9">CCAP 1055/1</strain>
    </source>
</reference>
<dbReference type="KEGG" id="pti:PHATRDRAFT_46212"/>
<evidence type="ECO:0000256" key="5">
    <source>
        <dbReference type="SAM" id="MobiDB-lite"/>
    </source>
</evidence>
<dbReference type="HOGENOM" id="CLU_363889_0_0_1"/>
<proteinExistence type="predicted"/>
<reference evidence="9" key="2">
    <citation type="submission" date="2008-08" db="EMBL/GenBank/DDBJ databases">
        <authorList>
            <consortium name="Diatom Consortium"/>
            <person name="Grigoriev I."/>
            <person name="Grimwood J."/>
            <person name="Kuo A."/>
            <person name="Otillar R.P."/>
            <person name="Salamov A."/>
            <person name="Detter J.C."/>
            <person name="Lindquist E."/>
            <person name="Shapiro H."/>
            <person name="Lucas S."/>
            <person name="Glavina del Rio T."/>
            <person name="Pitluck S."/>
            <person name="Rokhsar D."/>
            <person name="Bowler C."/>
        </authorList>
    </citation>
    <scope>GENOME REANNOTATION</scope>
    <source>
        <strain evidence="9">CCAP 1055/1</strain>
    </source>
</reference>
<feature type="compositionally biased region" description="Low complexity" evidence="5">
    <location>
        <begin position="339"/>
        <end position="356"/>
    </location>
</feature>
<feature type="compositionally biased region" description="Polar residues" evidence="5">
    <location>
        <begin position="243"/>
        <end position="270"/>
    </location>
</feature>
<name>B7G0G8_PHATC</name>
<evidence type="ECO:0000313" key="8">
    <source>
        <dbReference type="EMBL" id="EEC48083.1"/>
    </source>
</evidence>
<evidence type="ECO:0000256" key="1">
    <source>
        <dbReference type="ARBA" id="ARBA00004370"/>
    </source>
</evidence>
<keyword evidence="9" id="KW-1185">Reference proteome</keyword>
<dbReference type="Pfam" id="PF00560">
    <property type="entry name" value="LRR_1"/>
    <property type="match status" value="2"/>
</dbReference>
<dbReference type="Proteomes" id="UP000000759">
    <property type="component" value="Chromosome 9"/>
</dbReference>
<dbReference type="PANTHER" id="PTHR48060">
    <property type="entry name" value="DNA DAMAGE-REPAIR/TOLERATION PROTEIN DRT100"/>
    <property type="match status" value="1"/>
</dbReference>
<keyword evidence="6" id="KW-0812">Transmembrane</keyword>
<protein>
    <recommendedName>
        <fullName evidence="7">Leucine-rich repeat-containing N-terminal plant-type domain-containing protein</fullName>
    </recommendedName>
</protein>
<feature type="domain" description="Leucine-rich repeat-containing N-terminal plant-type" evidence="7">
    <location>
        <begin position="590"/>
        <end position="611"/>
    </location>
</feature>
<feature type="transmembrane region" description="Helical" evidence="6">
    <location>
        <begin position="314"/>
        <end position="337"/>
    </location>
</feature>
<dbReference type="EMBL" id="CM000612">
    <property type="protein sequence ID" value="EEC48083.1"/>
    <property type="molecule type" value="Genomic_DNA"/>
</dbReference>
<dbReference type="GO" id="GO:0016020">
    <property type="term" value="C:membrane"/>
    <property type="evidence" value="ECO:0007669"/>
    <property type="project" value="UniProtKB-SubCell"/>
</dbReference>
<dbReference type="InterPro" id="IPR032675">
    <property type="entry name" value="LRR_dom_sf"/>
</dbReference>
<dbReference type="eggNOG" id="KOG0619">
    <property type="taxonomic scope" value="Eukaryota"/>
</dbReference>
<dbReference type="RefSeq" id="XP_002180675.1">
    <property type="nucleotide sequence ID" value="XM_002180639.1"/>
</dbReference>
<feature type="compositionally biased region" description="Polar residues" evidence="5">
    <location>
        <begin position="57"/>
        <end position="68"/>
    </location>
</feature>
<keyword evidence="4 6" id="KW-0472">Membrane</keyword>
<keyword evidence="3" id="KW-0677">Repeat</keyword>
<feature type="region of interest" description="Disordered" evidence="5">
    <location>
        <begin position="339"/>
        <end position="396"/>
    </location>
</feature>
<dbReference type="InterPro" id="IPR053211">
    <property type="entry name" value="DNA_repair-toleration"/>
</dbReference>
<dbReference type="PANTHER" id="PTHR48060:SF21">
    <property type="entry name" value="L DOMAIN-LIKE PROTEIN"/>
    <property type="match status" value="1"/>
</dbReference>
<evidence type="ECO:0000256" key="2">
    <source>
        <dbReference type="ARBA" id="ARBA00022729"/>
    </source>
</evidence>
<dbReference type="FunFam" id="3.80.10.10:FF:000400">
    <property type="entry name" value="Nuclear pore complex protein NUP107"/>
    <property type="match status" value="1"/>
</dbReference>
<evidence type="ECO:0000256" key="6">
    <source>
        <dbReference type="SAM" id="Phobius"/>
    </source>
</evidence>
<keyword evidence="2" id="KW-0732">Signal</keyword>
<keyword evidence="6" id="KW-1133">Transmembrane helix</keyword>
<evidence type="ECO:0000313" key="9">
    <source>
        <dbReference type="Proteomes" id="UP000000759"/>
    </source>
</evidence>
<organism evidence="8 9">
    <name type="scientific">Phaeodactylum tricornutum (strain CCAP 1055/1)</name>
    <dbReference type="NCBI Taxonomy" id="556484"/>
    <lineage>
        <taxon>Eukaryota</taxon>
        <taxon>Sar</taxon>
        <taxon>Stramenopiles</taxon>
        <taxon>Ochrophyta</taxon>
        <taxon>Bacillariophyta</taxon>
        <taxon>Bacillariophyceae</taxon>
        <taxon>Bacillariophycidae</taxon>
        <taxon>Naviculales</taxon>
        <taxon>Phaeodactylaceae</taxon>
        <taxon>Phaeodactylum</taxon>
    </lineage>
</organism>
<sequence length="768" mass="80986">MNRSYGMAAHGADGPDSDDDDTMSDVFTMDGDYTLSSGMPPPPATERSHTHIPLTVESPSATRSQGLNPYSPRTDAAAYDVSTDDGSVSGIESMSGLMTTDGSYFQNDTVVHDDEMSFQAKVQAETNKILSEYDMEEDLNRSGDSKLGRYHNRTSVSAPRQAAPPMTPTSSMDDDSDSEAARARPDNQTRHSKKDPSSAVGPPPVSSNGARGSSVRHSVRSLRKQSNNKPEAPTKPAVYDLSTPETSPTNRKAPVTPQTKTPQRSNTTARPPNMIVVGSSTTTESSEKNTRAAAAIGASAAPTRKGWLGSRLSFVIIVLSIILLTAICVAVGALVAAGNRNSDSSSASSSEGGSSNEIGAPPVDFLPFLPPTTAPIASEIPSTGSPTPEPSAWNRDVCGIDDPDKLVFLGEGTGDRSCEWLSGRPNVRDQFCQPGLEPFIYCRETCNNCGPAEGDTTDAPTAMPPPTSTPTSEPVMITAFPTRAPTSAPTPAPTLVATIAPVIIATPAPIAVATPPPTGTSTVGSAITNAAPASTAAALQNPASAQSRALAFVENSSATAALPESRIVQQFALATLGFRTGLAGRRLEEARQLQSWMSGTNECSWSGVTCDSQSSVIGINLSGRGLRASLPGELAMLSNLVTLDVSVNEFFGTIPSDFGRMVNLRTLRMEQNGLTGSIPNTMRNMRILREFYVEWNELTGDFPNDVVLAMSSLEELSIYHNNIAGSVSDAVCALGLDELWIDCREVNVEIGCWTRCFFQCGGSTGVAC</sequence>
<dbReference type="InParanoid" id="B7G0G8"/>
<dbReference type="OrthoDB" id="406235at2759"/>
<dbReference type="Pfam" id="PF08263">
    <property type="entry name" value="LRRNT_2"/>
    <property type="match status" value="1"/>
</dbReference>
<gene>
    <name evidence="8" type="ORF">PHATRDRAFT_46212</name>
</gene>
<feature type="compositionally biased region" description="Basic and acidic residues" evidence="5">
    <location>
        <begin position="138"/>
        <end position="147"/>
    </location>
</feature>